<dbReference type="Pfam" id="PF13810">
    <property type="entry name" value="DUF4185"/>
    <property type="match status" value="1"/>
</dbReference>
<dbReference type="AlphaFoldDB" id="A0A1H1U0H4"/>
<dbReference type="RefSeq" id="WP_091525365.1">
    <property type="nucleotide sequence ID" value="NZ_LT629772.1"/>
</dbReference>
<dbReference type="EMBL" id="LT629772">
    <property type="protein sequence ID" value="SDS65933.1"/>
    <property type="molecule type" value="Genomic_DNA"/>
</dbReference>
<proteinExistence type="predicted"/>
<evidence type="ECO:0000256" key="2">
    <source>
        <dbReference type="SAM" id="SignalP"/>
    </source>
</evidence>
<dbReference type="STRING" id="630515.SAMN04489812_2590"/>
<dbReference type="Gene3D" id="2.60.120.260">
    <property type="entry name" value="Galactose-binding domain-like"/>
    <property type="match status" value="1"/>
</dbReference>
<feature type="domain" description="DUF4185" evidence="3">
    <location>
        <begin position="158"/>
        <end position="393"/>
    </location>
</feature>
<sequence>MRASRSVLAVAFVAGALITTVALPTATAEPSAERRVSHGASTDKEQHGRTPSRLPGQQRAEQQRPSSPAETTRLLAAESEDAPPGSTWAGTASIASANTTFTEADGDLWPSCWAKNDSIYAAWGDGAGFDLDSGFVDVGVARIDGDDPAALTGSNLATADEIVKRWAPSGTTRKPTGMVCVGDTLYLAVQDLAGNFNKAEQATIVKSTDGGKTWTYDHDKPMFDDHQFTTVWFADFGRGGAWDPTKYVYAYGIDGNWRNSTTDEVPDPQDLYLARVPKTKIQQRSAWQFFAGFRRDQVTPTWEKSIKDRVPVLHDGRRDIPRSFIDADWQNSSIISQGGVTYDKPLNRYLYTSWSEWEHHFYESPTPWGPWKRLLDHNYTVYDTAPQQYAGYAATVPSKFLSDDGLTVMVQSNRCCSLPNAHVAYNFSMRPLALDLHAGGIANPSPDGSNLATDPSTVAVSDSSRQGSLAELNDGDVSGSVDDFDGEAKSASWWGYTWPQDHVINQVTLTTGTPADDGGWFITRPTAEYRRDGEWHTIPIPQQTITPAFEPGKDFGDHATYTITFDPVTADGIRIVAAPGGDHTYSSMSELEPTWTPGPEPVEGP</sequence>
<feature type="compositionally biased region" description="Pro residues" evidence="1">
    <location>
        <begin position="596"/>
        <end position="605"/>
    </location>
</feature>
<feature type="compositionally biased region" description="Polar residues" evidence="1">
    <location>
        <begin position="446"/>
        <end position="467"/>
    </location>
</feature>
<gene>
    <name evidence="4" type="ORF">SAMN04489812_2590</name>
</gene>
<dbReference type="OrthoDB" id="3795970at2"/>
<dbReference type="Proteomes" id="UP000199103">
    <property type="component" value="Chromosome I"/>
</dbReference>
<feature type="compositionally biased region" description="Basic and acidic residues" evidence="1">
    <location>
        <begin position="31"/>
        <end position="48"/>
    </location>
</feature>
<protein>
    <recommendedName>
        <fullName evidence="3">DUF4185 domain-containing protein</fullName>
    </recommendedName>
</protein>
<organism evidence="4 5">
    <name type="scientific">Microlunatus soli</name>
    <dbReference type="NCBI Taxonomy" id="630515"/>
    <lineage>
        <taxon>Bacteria</taxon>
        <taxon>Bacillati</taxon>
        <taxon>Actinomycetota</taxon>
        <taxon>Actinomycetes</taxon>
        <taxon>Propionibacteriales</taxon>
        <taxon>Propionibacteriaceae</taxon>
        <taxon>Microlunatus</taxon>
    </lineage>
</organism>
<feature type="compositionally biased region" description="Polar residues" evidence="1">
    <location>
        <begin position="59"/>
        <end position="70"/>
    </location>
</feature>
<feature type="region of interest" description="Disordered" evidence="1">
    <location>
        <begin position="445"/>
        <end position="481"/>
    </location>
</feature>
<reference evidence="4 5" key="1">
    <citation type="submission" date="2016-10" db="EMBL/GenBank/DDBJ databases">
        <authorList>
            <person name="de Groot N.N."/>
        </authorList>
    </citation>
    <scope>NUCLEOTIDE SEQUENCE [LARGE SCALE GENOMIC DNA]</scope>
    <source>
        <strain evidence="4 5">DSM 21800</strain>
    </source>
</reference>
<evidence type="ECO:0000259" key="3">
    <source>
        <dbReference type="Pfam" id="PF13810"/>
    </source>
</evidence>
<evidence type="ECO:0000256" key="1">
    <source>
        <dbReference type="SAM" id="MobiDB-lite"/>
    </source>
</evidence>
<feature type="region of interest" description="Disordered" evidence="1">
    <location>
        <begin position="25"/>
        <end position="91"/>
    </location>
</feature>
<dbReference type="InterPro" id="IPR025442">
    <property type="entry name" value="DUF4185"/>
</dbReference>
<accession>A0A1H1U0H4</accession>
<name>A0A1H1U0H4_9ACTN</name>
<keyword evidence="5" id="KW-1185">Reference proteome</keyword>
<evidence type="ECO:0000313" key="4">
    <source>
        <dbReference type="EMBL" id="SDS65933.1"/>
    </source>
</evidence>
<keyword evidence="2" id="KW-0732">Signal</keyword>
<feature type="signal peptide" evidence="2">
    <location>
        <begin position="1"/>
        <end position="22"/>
    </location>
</feature>
<feature type="chain" id="PRO_5038419382" description="DUF4185 domain-containing protein" evidence="2">
    <location>
        <begin position="23"/>
        <end position="605"/>
    </location>
</feature>
<evidence type="ECO:0000313" key="5">
    <source>
        <dbReference type="Proteomes" id="UP000199103"/>
    </source>
</evidence>
<feature type="region of interest" description="Disordered" evidence="1">
    <location>
        <begin position="585"/>
        <end position="605"/>
    </location>
</feature>